<sequence length="605" mass="69863">MAAATSGRSLEQTPTWAVAVVCFVLVLISIIIEHIIELIAKWLKKKHKSALYEALEKIKSELMLLGFISLLLTVGQGPISNICISQKIGNTWHPCGKKQEDKLNKEEDLEYVDETPSRRLLSLFNETGGGSRRVLAAAVTDKCSATGKVPFISADGIHQLHIFIFVLAVFHVLYCILTMALGRAKMGSWKRWEKETRTVEYQFSHDPERFRFARDTSFGRRHMSFWTKTPFLMWIVCFFRQFVRSVPKVDYLTLRHGFIMAHLAPQSHQNFNFQKYINRSLEEDFKVVVGISPPIWFFAVIFILFNTHAYLNFVWTGWYTYYWLPFIPLIIILLVGTKLQVIITKMGLRIQESGEVVKGLPVVQPGDHLFWLNRPRLILYLINFVLFQNAFQLAFFAWSWYEFSLKSCFHEHTEDVVIRVSMGILIQILCSYVTLPLYALVTQMGSTMKPTIFNERVAAALRNWHHTARKHIKQNKGSVTPMSSRPVTPSHHTSPVHLLRNYRNEVDSFHASPRRSNFEGERWANESPSPSHHLHVDGSSSSYHHHIEMGDVDRERVDVNEQNSVHGKTTITDTSITIMEPAQTQHEINMERSKDFSFDKRQPTQ</sequence>
<evidence type="ECO:0000313" key="12">
    <source>
        <dbReference type="Proteomes" id="UP000290289"/>
    </source>
</evidence>
<evidence type="ECO:0000256" key="7">
    <source>
        <dbReference type="ARBA" id="ARBA00023265"/>
    </source>
</evidence>
<feature type="compositionally biased region" description="Polar residues" evidence="9">
    <location>
        <begin position="475"/>
        <end position="493"/>
    </location>
</feature>
<comment type="domain">
    <text evidence="8">The C-terminus contains a calmodulin-binding domain, which binds calmodulin in a calcium-dependent fashion.</text>
</comment>
<name>A0A498INJ1_MALDO</name>
<protein>
    <recommendedName>
        <fullName evidence="8">MLO-like protein</fullName>
    </recommendedName>
</protein>
<evidence type="ECO:0000256" key="6">
    <source>
        <dbReference type="ARBA" id="ARBA00023136"/>
    </source>
</evidence>
<dbReference type="Proteomes" id="UP000290289">
    <property type="component" value="Chromosome 11"/>
</dbReference>
<proteinExistence type="inferred from homology"/>
<comment type="similarity">
    <text evidence="2 8">Belongs to the MLO family.</text>
</comment>
<feature type="transmembrane region" description="Helical" evidence="10">
    <location>
        <begin position="377"/>
        <end position="400"/>
    </location>
</feature>
<evidence type="ECO:0000256" key="3">
    <source>
        <dbReference type="ARBA" id="ARBA00022692"/>
    </source>
</evidence>
<keyword evidence="8" id="KW-0112">Calmodulin-binding</keyword>
<organism evidence="11 12">
    <name type="scientific">Malus domestica</name>
    <name type="common">Apple</name>
    <name type="synonym">Pyrus malus</name>
    <dbReference type="NCBI Taxonomy" id="3750"/>
    <lineage>
        <taxon>Eukaryota</taxon>
        <taxon>Viridiplantae</taxon>
        <taxon>Streptophyta</taxon>
        <taxon>Embryophyta</taxon>
        <taxon>Tracheophyta</taxon>
        <taxon>Spermatophyta</taxon>
        <taxon>Magnoliopsida</taxon>
        <taxon>eudicotyledons</taxon>
        <taxon>Gunneridae</taxon>
        <taxon>Pentapetalae</taxon>
        <taxon>rosids</taxon>
        <taxon>fabids</taxon>
        <taxon>Rosales</taxon>
        <taxon>Rosaceae</taxon>
        <taxon>Amygdaloideae</taxon>
        <taxon>Maleae</taxon>
        <taxon>Malus</taxon>
    </lineage>
</organism>
<dbReference type="GO" id="GO:0005516">
    <property type="term" value="F:calmodulin binding"/>
    <property type="evidence" value="ECO:0007669"/>
    <property type="project" value="UniProtKB-KW"/>
</dbReference>
<evidence type="ECO:0000256" key="8">
    <source>
        <dbReference type="RuleBase" id="RU280816"/>
    </source>
</evidence>
<dbReference type="AlphaFoldDB" id="A0A498INJ1"/>
<keyword evidence="12" id="KW-1185">Reference proteome</keyword>
<dbReference type="PANTHER" id="PTHR31942">
    <property type="entry name" value="MLO-LIKE PROTEIN 1"/>
    <property type="match status" value="1"/>
</dbReference>
<comment type="subcellular location">
    <subcellularLocation>
        <location evidence="1 8">Membrane</location>
        <topology evidence="1 8">Multi-pass membrane protein</topology>
    </subcellularLocation>
</comment>
<evidence type="ECO:0000256" key="2">
    <source>
        <dbReference type="ARBA" id="ARBA00006574"/>
    </source>
</evidence>
<dbReference type="GO" id="GO:0016020">
    <property type="term" value="C:membrane"/>
    <property type="evidence" value="ECO:0007669"/>
    <property type="project" value="UniProtKB-SubCell"/>
</dbReference>
<dbReference type="Pfam" id="PF03094">
    <property type="entry name" value="Mlo"/>
    <property type="match status" value="1"/>
</dbReference>
<evidence type="ECO:0000256" key="5">
    <source>
        <dbReference type="ARBA" id="ARBA00022989"/>
    </source>
</evidence>
<keyword evidence="6 8" id="KW-0472">Membrane</keyword>
<feature type="transmembrane region" description="Helical" evidence="10">
    <location>
        <begin position="295"/>
        <end position="315"/>
    </location>
</feature>
<keyword evidence="4 8" id="KW-0611">Plant defense</keyword>
<feature type="transmembrane region" description="Helical" evidence="10">
    <location>
        <begin position="61"/>
        <end position="79"/>
    </location>
</feature>
<keyword evidence="3 8" id="KW-0812">Transmembrane</keyword>
<feature type="region of interest" description="Disordered" evidence="9">
    <location>
        <begin position="472"/>
        <end position="496"/>
    </location>
</feature>
<keyword evidence="5 8" id="KW-1133">Transmembrane helix</keyword>
<feature type="transmembrane region" description="Helical" evidence="10">
    <location>
        <begin position="16"/>
        <end position="40"/>
    </location>
</feature>
<reference evidence="11 12" key="1">
    <citation type="submission" date="2018-10" db="EMBL/GenBank/DDBJ databases">
        <title>A high-quality apple genome assembly.</title>
        <authorList>
            <person name="Hu J."/>
        </authorList>
    </citation>
    <scope>NUCLEOTIDE SEQUENCE [LARGE SCALE GENOMIC DNA]</scope>
    <source>
        <strain evidence="12">cv. HFTH1</strain>
        <tissue evidence="11">Young leaf</tissue>
    </source>
</reference>
<feature type="transmembrane region" description="Helical" evidence="10">
    <location>
        <begin position="321"/>
        <end position="343"/>
    </location>
</feature>
<evidence type="ECO:0000256" key="4">
    <source>
        <dbReference type="ARBA" id="ARBA00022821"/>
    </source>
</evidence>
<gene>
    <name evidence="8" type="primary">MLO</name>
    <name evidence="11" type="ORF">DVH24_005948</name>
</gene>
<comment type="caution">
    <text evidence="11">The sequence shown here is derived from an EMBL/GenBank/DDBJ whole genome shotgun (WGS) entry which is preliminary data.</text>
</comment>
<evidence type="ECO:0000313" key="11">
    <source>
        <dbReference type="EMBL" id="RXH83695.1"/>
    </source>
</evidence>
<evidence type="ECO:0000256" key="1">
    <source>
        <dbReference type="ARBA" id="ARBA00004141"/>
    </source>
</evidence>
<dbReference type="GO" id="GO:0006952">
    <property type="term" value="P:defense response"/>
    <property type="evidence" value="ECO:0007669"/>
    <property type="project" value="UniProtKB-KW"/>
</dbReference>
<dbReference type="InterPro" id="IPR004326">
    <property type="entry name" value="Mlo"/>
</dbReference>
<dbReference type="PANTHER" id="PTHR31942:SF34">
    <property type="entry name" value="MLO-LIKE PROTEIN"/>
    <property type="match status" value="1"/>
</dbReference>
<dbReference type="EMBL" id="RDQH01000337">
    <property type="protein sequence ID" value="RXH83695.1"/>
    <property type="molecule type" value="Genomic_DNA"/>
</dbReference>
<evidence type="ECO:0000256" key="10">
    <source>
        <dbReference type="SAM" id="Phobius"/>
    </source>
</evidence>
<dbReference type="STRING" id="3750.A0A498INJ1"/>
<keyword evidence="7 8" id="KW-0568">Pathogenesis-related protein</keyword>
<feature type="region of interest" description="Disordered" evidence="9">
    <location>
        <begin position="520"/>
        <end position="542"/>
    </location>
</feature>
<evidence type="ECO:0000256" key="9">
    <source>
        <dbReference type="SAM" id="MobiDB-lite"/>
    </source>
</evidence>
<comment type="function">
    <text evidence="8">May be involved in modulation of pathogen defense and leaf cell death.</text>
</comment>
<feature type="transmembrane region" description="Helical" evidence="10">
    <location>
        <begin position="160"/>
        <end position="181"/>
    </location>
</feature>
<accession>A0A498INJ1</accession>
<feature type="transmembrane region" description="Helical" evidence="10">
    <location>
        <begin position="420"/>
        <end position="441"/>
    </location>
</feature>